<gene>
    <name evidence="2" type="ORF">SAMN02745121_02018</name>
</gene>
<dbReference type="AlphaFoldDB" id="A0A1I1VWA1"/>
<dbReference type="EMBL" id="FOMX01000005">
    <property type="protein sequence ID" value="SFD87174.1"/>
    <property type="molecule type" value="Genomic_DNA"/>
</dbReference>
<evidence type="ECO:0000313" key="3">
    <source>
        <dbReference type="Proteomes" id="UP000199400"/>
    </source>
</evidence>
<feature type="region of interest" description="Disordered" evidence="1">
    <location>
        <begin position="144"/>
        <end position="163"/>
    </location>
</feature>
<dbReference type="OrthoDB" id="1410809at2"/>
<name>A0A1I1VWA1_9BACT</name>
<evidence type="ECO:0000256" key="1">
    <source>
        <dbReference type="SAM" id="MobiDB-lite"/>
    </source>
</evidence>
<dbReference type="RefSeq" id="WP_096330805.1">
    <property type="nucleotide sequence ID" value="NZ_FOMX01000005.1"/>
</dbReference>
<accession>A0A1I1VWA1</accession>
<reference evidence="3" key="1">
    <citation type="submission" date="2016-10" db="EMBL/GenBank/DDBJ databases">
        <authorList>
            <person name="Varghese N."/>
            <person name="Submissions S."/>
        </authorList>
    </citation>
    <scope>NUCLEOTIDE SEQUENCE [LARGE SCALE GENOMIC DNA]</scope>
    <source>
        <strain evidence="3">ATCC 25963</strain>
    </source>
</reference>
<protein>
    <submittedName>
        <fullName evidence="2">Uncharacterized protein</fullName>
    </submittedName>
</protein>
<dbReference type="Proteomes" id="UP000199400">
    <property type="component" value="Unassembled WGS sequence"/>
</dbReference>
<organism evidence="2 3">
    <name type="scientific">Nannocystis exedens</name>
    <dbReference type="NCBI Taxonomy" id="54"/>
    <lineage>
        <taxon>Bacteria</taxon>
        <taxon>Pseudomonadati</taxon>
        <taxon>Myxococcota</taxon>
        <taxon>Polyangia</taxon>
        <taxon>Nannocystales</taxon>
        <taxon>Nannocystaceae</taxon>
        <taxon>Nannocystis</taxon>
    </lineage>
</organism>
<evidence type="ECO:0000313" key="2">
    <source>
        <dbReference type="EMBL" id="SFD87174.1"/>
    </source>
</evidence>
<feature type="compositionally biased region" description="Basic residues" evidence="1">
    <location>
        <begin position="228"/>
        <end position="237"/>
    </location>
</feature>
<feature type="region of interest" description="Disordered" evidence="1">
    <location>
        <begin position="224"/>
        <end position="261"/>
    </location>
</feature>
<proteinExistence type="predicted"/>
<keyword evidence="3" id="KW-1185">Reference proteome</keyword>
<sequence length="261" mass="27972">MLADAEILADLAAIDEERFFESASYYAGEGGVALWGQPTGDEAAYWNDFGDQSTRTIRDPYHSIDGGFEPGGWYQDNTAKPTQYTALLMRIMPALQANWPVNGDVVLAYADRWVEHGALTQPDDCAPSGSEYGVDYGPDGMGGSIAGGGRVPELDGNNANGGNRSRPFGECMLADDFLHLTGHDPLTGAEQGIHRREALPGGRPEAALRPAAALTGLARMVQEATGRHAQKNRKNPRRFPSPCRPGRSRPAQGGARMQTGS</sequence>